<keyword evidence="4" id="KW-1185">Reference proteome</keyword>
<dbReference type="KEGG" id="dtm:BJL86_1993"/>
<feature type="domain" description="AMP-binding enzyme C-terminal" evidence="2">
    <location>
        <begin position="449"/>
        <end position="524"/>
    </location>
</feature>
<proteinExistence type="predicted"/>
<sequence length="547" mass="59338">MKLRSTMMASPLNIARILSHGASRNHASVVTEVHPDDTQNRATFAEVGHRCAALSAALEKLGIGEGDAVGMMLSNRFESFELMLAVPAMGAVIHPINVQLSQSMILATIGAIDESVLVTGPGALEYLARHHKRFPALRHVILIGGDVEDVEPEGWEGVSVHSYEQLLDGMPSHREWPDIDENAPAVVCHTSGTTGMPKSVVYSHRAIYLHAMSMGAADGMAITARDTVLSMVPLFHVMGWGIPYATMMFGNDLVLARSTSAETGSQTAALERGVSATQPTVIACTPVHFAAFLRAIDEHRDFLDNLDRVILGGSSVPTALSDKISADYDFHLIHAWGMTETGPLGTASNTLHGGHPMSQGRFNAQMFARVIDLSGTPLRGQTGFGELEVAGPYVTGSYFNADPEQDKSFDDGWFRTGDIAHVTDDGYLTIIDRLADAILSGGEWISSVELENAVMELPEVAEAACIGVPDSYWGQRPLCVVTMHPWADPATAEGLYAELTSVPEWKRPDHWAFLAEIPRTSVGKFDKRTLRRWYAQGRFEVSSTSRS</sequence>
<evidence type="ECO:0000313" key="4">
    <source>
        <dbReference type="Proteomes" id="UP000186104"/>
    </source>
</evidence>
<dbReference type="SUPFAM" id="SSF56801">
    <property type="entry name" value="Acetyl-CoA synthetase-like"/>
    <property type="match status" value="1"/>
</dbReference>
<protein>
    <submittedName>
        <fullName evidence="3">Medium-chain-fatty-acid--CoA ligase</fullName>
    </submittedName>
</protein>
<dbReference type="InterPro" id="IPR020845">
    <property type="entry name" value="AMP-binding_CS"/>
</dbReference>
<dbReference type="PROSITE" id="PS00455">
    <property type="entry name" value="AMP_BINDING"/>
    <property type="match status" value="1"/>
</dbReference>
<dbReference type="Proteomes" id="UP000186104">
    <property type="component" value="Chromosome"/>
</dbReference>
<dbReference type="EMBL" id="CP015961">
    <property type="protein sequence ID" value="ANI92761.1"/>
    <property type="molecule type" value="Genomic_DNA"/>
</dbReference>
<dbReference type="Pfam" id="PF13193">
    <property type="entry name" value="AMP-binding_C"/>
    <property type="match status" value="1"/>
</dbReference>
<reference evidence="3 4" key="1">
    <citation type="submission" date="2016-06" db="EMBL/GenBank/DDBJ databases">
        <title>Complete genome sequence of a saline-alkali tolerant type strain Dietzia timorensis ID05-A0528T.</title>
        <authorList>
            <person name="Wu X."/>
        </authorList>
    </citation>
    <scope>NUCLEOTIDE SEQUENCE [LARGE SCALE GENOMIC DNA]</scope>
    <source>
        <strain evidence="3 4">ID05-A0528</strain>
    </source>
</reference>
<dbReference type="Gene3D" id="3.30.300.30">
    <property type="match status" value="1"/>
</dbReference>
<dbReference type="Gene3D" id="3.40.50.12780">
    <property type="entry name" value="N-terminal domain of ligase-like"/>
    <property type="match status" value="1"/>
</dbReference>
<dbReference type="InterPro" id="IPR050237">
    <property type="entry name" value="ATP-dep_AMP-bd_enzyme"/>
</dbReference>
<evidence type="ECO:0000259" key="2">
    <source>
        <dbReference type="Pfam" id="PF13193"/>
    </source>
</evidence>
<evidence type="ECO:0000259" key="1">
    <source>
        <dbReference type="Pfam" id="PF00501"/>
    </source>
</evidence>
<dbReference type="InterPro" id="IPR042099">
    <property type="entry name" value="ANL_N_sf"/>
</dbReference>
<dbReference type="Pfam" id="PF00501">
    <property type="entry name" value="AMP-binding"/>
    <property type="match status" value="1"/>
</dbReference>
<dbReference type="InterPro" id="IPR025110">
    <property type="entry name" value="AMP-bd_C"/>
</dbReference>
<dbReference type="AlphaFoldDB" id="A0A173LML0"/>
<gene>
    <name evidence="3" type="ORF">BJL86_1993</name>
</gene>
<feature type="domain" description="AMP-dependent synthetase/ligase" evidence="1">
    <location>
        <begin position="32"/>
        <end position="399"/>
    </location>
</feature>
<dbReference type="RefSeq" id="WP_082908343.1">
    <property type="nucleotide sequence ID" value="NZ_CP015961.1"/>
</dbReference>
<dbReference type="GO" id="GO:0016877">
    <property type="term" value="F:ligase activity, forming carbon-sulfur bonds"/>
    <property type="evidence" value="ECO:0007669"/>
    <property type="project" value="UniProtKB-ARBA"/>
</dbReference>
<organism evidence="3 4">
    <name type="scientific">Dietzia timorensis</name>
    <dbReference type="NCBI Taxonomy" id="499555"/>
    <lineage>
        <taxon>Bacteria</taxon>
        <taxon>Bacillati</taxon>
        <taxon>Actinomycetota</taxon>
        <taxon>Actinomycetes</taxon>
        <taxon>Mycobacteriales</taxon>
        <taxon>Dietziaceae</taxon>
        <taxon>Dietzia</taxon>
    </lineage>
</organism>
<dbReference type="InterPro" id="IPR000873">
    <property type="entry name" value="AMP-dep_synth/lig_dom"/>
</dbReference>
<name>A0A173LML0_9ACTN</name>
<dbReference type="STRING" id="499555.BJL86_1993"/>
<keyword evidence="3" id="KW-0436">Ligase</keyword>
<evidence type="ECO:0000313" key="3">
    <source>
        <dbReference type="EMBL" id="ANI92761.1"/>
    </source>
</evidence>
<accession>A0A173LML0</accession>
<dbReference type="PANTHER" id="PTHR43767">
    <property type="entry name" value="LONG-CHAIN-FATTY-ACID--COA LIGASE"/>
    <property type="match status" value="1"/>
</dbReference>
<dbReference type="InterPro" id="IPR045851">
    <property type="entry name" value="AMP-bd_C_sf"/>
</dbReference>
<dbReference type="PANTHER" id="PTHR43767:SF11">
    <property type="entry name" value="MEDIUM-CHAIN-FATTY-ACID--COA LIGASE"/>
    <property type="match status" value="1"/>
</dbReference>
<dbReference type="OrthoDB" id="9803968at2"/>